<evidence type="ECO:0008006" key="13">
    <source>
        <dbReference type="Google" id="ProtNLM"/>
    </source>
</evidence>
<dbReference type="GO" id="GO:0005829">
    <property type="term" value="C:cytosol"/>
    <property type="evidence" value="ECO:0007669"/>
    <property type="project" value="UniProtKB-SubCell"/>
</dbReference>
<evidence type="ECO:0000313" key="9">
    <source>
        <dbReference type="EMBL" id="ERL86901.1"/>
    </source>
</evidence>
<keyword evidence="5" id="KW-0472">Membrane</keyword>
<dbReference type="AlphaFoldDB" id="N6TGQ8"/>
<dbReference type="GO" id="GO:0005886">
    <property type="term" value="C:plasma membrane"/>
    <property type="evidence" value="ECO:0007669"/>
    <property type="project" value="UniProtKB-SubCell"/>
</dbReference>
<dbReference type="EMBL" id="KB740686">
    <property type="protein sequence ID" value="ENN79579.1"/>
    <property type="molecule type" value="Genomic_DNA"/>
</dbReference>
<evidence type="ECO:0000313" key="11">
    <source>
        <dbReference type="Proteomes" id="UP000019118"/>
    </source>
</evidence>
<protein>
    <recommendedName>
        <fullName evidence="13">Hyccin</fullName>
    </recommendedName>
</protein>
<evidence type="ECO:0000313" key="8">
    <source>
        <dbReference type="EMBL" id="ENN79579.1"/>
    </source>
</evidence>
<reference evidence="10" key="2">
    <citation type="submission" date="2024-08" db="UniProtKB">
        <authorList>
            <consortium name="EnsemblMetazoa"/>
        </authorList>
    </citation>
    <scope>IDENTIFICATION</scope>
</reference>
<evidence type="ECO:0000256" key="2">
    <source>
        <dbReference type="ARBA" id="ARBA00004514"/>
    </source>
</evidence>
<dbReference type="GO" id="GO:0046854">
    <property type="term" value="P:phosphatidylinositol phosphate biosynthetic process"/>
    <property type="evidence" value="ECO:0007669"/>
    <property type="project" value="TreeGrafter"/>
</dbReference>
<evidence type="ECO:0000256" key="4">
    <source>
        <dbReference type="ARBA" id="ARBA00022490"/>
    </source>
</evidence>
<feature type="compositionally biased region" description="Low complexity" evidence="7">
    <location>
        <begin position="330"/>
        <end position="339"/>
    </location>
</feature>
<dbReference type="KEGG" id="dpa:109534751"/>
<proteinExistence type="inferred from homology"/>
<comment type="similarity">
    <text evidence="6">Belongs to the Hyccin family.</text>
</comment>
<dbReference type="PANTHER" id="PTHR31220:SF1">
    <property type="entry name" value="GH21176P"/>
    <property type="match status" value="1"/>
</dbReference>
<reference evidence="11 12" key="1">
    <citation type="journal article" date="2013" name="Genome Biol.">
        <title>Draft genome of the mountain pine beetle, Dendroctonus ponderosae Hopkins, a major forest pest.</title>
        <authorList>
            <person name="Keeling C.I."/>
            <person name="Yuen M.M."/>
            <person name="Liao N.Y."/>
            <person name="Docking T.R."/>
            <person name="Chan S.K."/>
            <person name="Taylor G.A."/>
            <person name="Palmquist D.L."/>
            <person name="Jackman S.D."/>
            <person name="Nguyen A."/>
            <person name="Li M."/>
            <person name="Henderson H."/>
            <person name="Janes J.K."/>
            <person name="Zhao Y."/>
            <person name="Pandoh P."/>
            <person name="Moore R."/>
            <person name="Sperling F.A."/>
            <person name="Huber D.P."/>
            <person name="Birol I."/>
            <person name="Jones S.J."/>
            <person name="Bohlmann J."/>
        </authorList>
    </citation>
    <scope>NUCLEOTIDE SEQUENCE</scope>
</reference>
<evidence type="ECO:0000256" key="5">
    <source>
        <dbReference type="ARBA" id="ARBA00023136"/>
    </source>
</evidence>
<dbReference type="Proteomes" id="UP000019118">
    <property type="component" value="Unassembled WGS sequence"/>
</dbReference>
<name>N6TGQ8_DENPD</name>
<accession>N6TGQ8</accession>
<evidence type="ECO:0000256" key="7">
    <source>
        <dbReference type="SAM" id="MobiDB-lite"/>
    </source>
</evidence>
<evidence type="ECO:0000256" key="3">
    <source>
        <dbReference type="ARBA" id="ARBA00022475"/>
    </source>
</evidence>
<evidence type="ECO:0000313" key="10">
    <source>
        <dbReference type="EnsemblMetazoa" id="XP_019756082.1"/>
    </source>
</evidence>
<keyword evidence="11" id="KW-1185">Reference proteome</keyword>
<evidence type="ECO:0000256" key="1">
    <source>
        <dbReference type="ARBA" id="ARBA00004236"/>
    </source>
</evidence>
<feature type="region of interest" description="Disordered" evidence="7">
    <location>
        <begin position="329"/>
        <end position="356"/>
    </location>
</feature>
<dbReference type="OrthoDB" id="18937at2759"/>
<sequence>MACTLVLEWIDEFESLTESEIHTYATEQEHNDEISIALYSILAEPQRYKSDNLIEGICQQLFNFYRSGEPQLRKFAVQYIPILVFLHLTDKACTQVQALLVSLYNLEVVDVKGQPCTLSFRIPSIAQSSIYHDSSSLERAFIVESSLRRWEECNTKLVSWGPLPQVETLNAQTRQRVVTALLFLYNQQLANVSTQGIELTCRGISRLVTQGFSRTSSSSRSSIASDCSLQQPLSLMPRVQISGPLLIELLHVVYHGAERSASGAIQALHDIIQRGTYENFPDVLLAGSAIKNLLQHSPTISITSRPSHAHSISKSMITNASFRTRKLPDDIPIQDDQQPTDAPLDSITEEQEDTEKVKNKTVSALKHLPKLPGLTKKHKDKTKGAVQIDQAGTELNSAPDGVFDATLNESNYSSVHVSAV</sequence>
<organism evidence="8">
    <name type="scientific">Dendroctonus ponderosae</name>
    <name type="common">Mountain pine beetle</name>
    <dbReference type="NCBI Taxonomy" id="77166"/>
    <lineage>
        <taxon>Eukaryota</taxon>
        <taxon>Metazoa</taxon>
        <taxon>Ecdysozoa</taxon>
        <taxon>Arthropoda</taxon>
        <taxon>Hexapoda</taxon>
        <taxon>Insecta</taxon>
        <taxon>Pterygota</taxon>
        <taxon>Neoptera</taxon>
        <taxon>Endopterygota</taxon>
        <taxon>Coleoptera</taxon>
        <taxon>Polyphaga</taxon>
        <taxon>Cucujiformia</taxon>
        <taxon>Curculionidae</taxon>
        <taxon>Scolytinae</taxon>
        <taxon>Dendroctonus</taxon>
    </lineage>
</organism>
<dbReference type="InterPro" id="IPR018619">
    <property type="entry name" value="Hyccin"/>
</dbReference>
<dbReference type="EMBL" id="KB631879">
    <property type="protein sequence ID" value="ERL86901.1"/>
    <property type="molecule type" value="Genomic_DNA"/>
</dbReference>
<dbReference type="HOGENOM" id="CLU_027457_4_0_1"/>
<dbReference type="EnsemblMetazoa" id="XM_019900523.1">
    <property type="protein sequence ID" value="XP_019756082.1"/>
    <property type="gene ID" value="LOC109534751"/>
</dbReference>
<keyword evidence="3" id="KW-1003">Cell membrane</keyword>
<keyword evidence="4" id="KW-0963">Cytoplasm</keyword>
<dbReference type="PANTHER" id="PTHR31220">
    <property type="entry name" value="HYCCIN RELATED"/>
    <property type="match status" value="1"/>
</dbReference>
<dbReference type="STRING" id="77166.N6TGQ8"/>
<dbReference type="Pfam" id="PF09790">
    <property type="entry name" value="Hyccin"/>
    <property type="match status" value="1"/>
</dbReference>
<dbReference type="Proteomes" id="UP000030742">
    <property type="component" value="Unassembled WGS sequence"/>
</dbReference>
<dbReference type="OMA" id="HAIYYAM"/>
<comment type="subcellular location">
    <subcellularLocation>
        <location evidence="1">Cell membrane</location>
    </subcellularLocation>
    <subcellularLocation>
        <location evidence="2">Cytoplasm</location>
        <location evidence="2">Cytosol</location>
    </subcellularLocation>
</comment>
<gene>
    <name evidence="10" type="primary">109534751</name>
    <name evidence="9" type="ORF">D910_04304</name>
    <name evidence="8" type="ORF">YQE_04041</name>
</gene>
<evidence type="ECO:0000256" key="6">
    <source>
        <dbReference type="ARBA" id="ARBA00034482"/>
    </source>
</evidence>
<dbReference type="GO" id="GO:0072659">
    <property type="term" value="P:protein localization to plasma membrane"/>
    <property type="evidence" value="ECO:0007669"/>
    <property type="project" value="TreeGrafter"/>
</dbReference>
<feature type="non-terminal residue" evidence="8">
    <location>
        <position position="1"/>
    </location>
</feature>
<evidence type="ECO:0000313" key="12">
    <source>
        <dbReference type="Proteomes" id="UP000030742"/>
    </source>
</evidence>